<feature type="transmembrane region" description="Helical" evidence="10">
    <location>
        <begin position="209"/>
        <end position="235"/>
    </location>
</feature>
<dbReference type="PANTHER" id="PTHR24241">
    <property type="entry name" value="NEUROPEPTIDE RECEPTOR-RELATED G-PROTEIN COUPLED RECEPTOR"/>
    <property type="match status" value="1"/>
</dbReference>
<organism evidence="12 13">
    <name type="scientific">Mya arenaria</name>
    <name type="common">Soft-shell clam</name>
    <dbReference type="NCBI Taxonomy" id="6604"/>
    <lineage>
        <taxon>Eukaryota</taxon>
        <taxon>Metazoa</taxon>
        <taxon>Spiralia</taxon>
        <taxon>Lophotrochozoa</taxon>
        <taxon>Mollusca</taxon>
        <taxon>Bivalvia</taxon>
        <taxon>Autobranchia</taxon>
        <taxon>Heteroconchia</taxon>
        <taxon>Euheterodonta</taxon>
        <taxon>Imparidentia</taxon>
        <taxon>Neoheterodontei</taxon>
        <taxon>Myida</taxon>
        <taxon>Myoidea</taxon>
        <taxon>Myidae</taxon>
        <taxon>Mya</taxon>
    </lineage>
</organism>
<gene>
    <name evidence="12" type="ORF">MAR_035841</name>
</gene>
<evidence type="ECO:0000259" key="11">
    <source>
        <dbReference type="PROSITE" id="PS50262"/>
    </source>
</evidence>
<dbReference type="SUPFAM" id="SSF81321">
    <property type="entry name" value="Family A G protein-coupled receptor-like"/>
    <property type="match status" value="1"/>
</dbReference>
<feature type="transmembrane region" description="Helical" evidence="10">
    <location>
        <begin position="45"/>
        <end position="68"/>
    </location>
</feature>
<comment type="subcellular location">
    <subcellularLocation>
        <location evidence="1 10">Cell membrane</location>
        <topology evidence="1 10">Multi-pass membrane protein</topology>
    </subcellularLocation>
</comment>
<evidence type="ECO:0000256" key="3">
    <source>
        <dbReference type="ARBA" id="ARBA00022692"/>
    </source>
</evidence>
<protein>
    <submittedName>
        <fullName evidence="12">CTR2-like protein</fullName>
    </submittedName>
</protein>
<keyword evidence="4 10" id="KW-1133">Transmembrane helix</keyword>
<keyword evidence="5 10" id="KW-0297">G-protein coupled receptor</keyword>
<feature type="transmembrane region" description="Helical" evidence="10">
    <location>
        <begin position="80"/>
        <end position="100"/>
    </location>
</feature>
<name>A0ABY7ENH6_MYAAR</name>
<sequence length="436" mass="49152">VTVTTMDIDELDLLGEVYIPESSTQDGGELNVTIATYSHQDDDLFLIKVVVQIVILVLALFGNTCLFISMRRRKRSYTRMHVFIMHLCFADLLVAFFNILPQLIWEIVGEWKAGDIMCRVIKFLQVFVMYLSTYVLVLTALDRRRAICSPLLSHTWTYRLVHLSVGGAYLLSVMLSIPQAIIFKYQETMPGSGIKNCWVHFAPEWTLQFYITAFTLLVYIIPLAILIYAYGSIYYTIFVRHKQSKNENNKPIPVANDSYCPGNVVKKNGIAIKGLSVQSHPLCHRSQSGVPVVPRSNSWAGFTRAKLKTVKLTLVIILAYVGCWSPFFVSQLWWLYDENAPANNKALVIMLLLASLNSCCNPWIYMAFSGTLSLRAFTTQHECCGNRLTKSSPYSPTLCKSNRSILTSRSVTTTPLTPTPSTSKPVVYNPLISQTP</sequence>
<keyword evidence="13" id="KW-1185">Reference proteome</keyword>
<evidence type="ECO:0000256" key="7">
    <source>
        <dbReference type="ARBA" id="ARBA00023170"/>
    </source>
</evidence>
<dbReference type="EMBL" id="CP111018">
    <property type="protein sequence ID" value="WAR10765.1"/>
    <property type="molecule type" value="Genomic_DNA"/>
</dbReference>
<keyword evidence="8 10" id="KW-0325">Glycoprotein</keyword>
<feature type="non-terminal residue" evidence="12">
    <location>
        <position position="436"/>
    </location>
</feature>
<evidence type="ECO:0000256" key="4">
    <source>
        <dbReference type="ARBA" id="ARBA00022989"/>
    </source>
</evidence>
<evidence type="ECO:0000256" key="2">
    <source>
        <dbReference type="ARBA" id="ARBA00022475"/>
    </source>
</evidence>
<reference evidence="12" key="1">
    <citation type="submission" date="2022-11" db="EMBL/GenBank/DDBJ databases">
        <title>Centuries of genome instability and evolution in soft-shell clam transmissible cancer (bioRxiv).</title>
        <authorList>
            <person name="Hart S.F.M."/>
            <person name="Yonemitsu M.A."/>
            <person name="Giersch R.M."/>
            <person name="Beal B.F."/>
            <person name="Arriagada G."/>
            <person name="Davis B.W."/>
            <person name="Ostrander E.A."/>
            <person name="Goff S.P."/>
            <person name="Metzger M.J."/>
        </authorList>
    </citation>
    <scope>NUCLEOTIDE SEQUENCE</scope>
    <source>
        <strain evidence="12">MELC-2E11</strain>
        <tissue evidence="12">Siphon/mantle</tissue>
    </source>
</reference>
<evidence type="ECO:0000256" key="10">
    <source>
        <dbReference type="RuleBase" id="RU046427"/>
    </source>
</evidence>
<feature type="transmembrane region" description="Helical" evidence="10">
    <location>
        <begin position="120"/>
        <end position="141"/>
    </location>
</feature>
<dbReference type="Pfam" id="PF00001">
    <property type="entry name" value="7tm_1"/>
    <property type="match status" value="1"/>
</dbReference>
<comment type="similarity">
    <text evidence="10">Belongs to the G-protein coupled receptor 1 family. Vasopressin/oxytocin receptor subfamily.</text>
</comment>
<dbReference type="PRINTS" id="PR00237">
    <property type="entry name" value="GPCRRHODOPSN"/>
</dbReference>
<feature type="non-terminal residue" evidence="12">
    <location>
        <position position="1"/>
    </location>
</feature>
<feature type="domain" description="G-protein coupled receptors family 1 profile" evidence="11">
    <location>
        <begin position="62"/>
        <end position="365"/>
    </location>
</feature>
<dbReference type="Proteomes" id="UP001164746">
    <property type="component" value="Chromosome 7"/>
</dbReference>
<accession>A0ABY7ENH6</accession>
<keyword evidence="3 10" id="KW-0812">Transmembrane</keyword>
<evidence type="ECO:0000313" key="12">
    <source>
        <dbReference type="EMBL" id="WAR10765.1"/>
    </source>
</evidence>
<dbReference type="PROSITE" id="PS50262">
    <property type="entry name" value="G_PROTEIN_RECEP_F1_2"/>
    <property type="match status" value="1"/>
</dbReference>
<keyword evidence="9 10" id="KW-0807">Transducer</keyword>
<evidence type="ECO:0000256" key="1">
    <source>
        <dbReference type="ARBA" id="ARBA00004651"/>
    </source>
</evidence>
<dbReference type="CDD" id="cd15196">
    <property type="entry name" value="7tmA_Vasopressin_Oxytocin"/>
    <property type="match status" value="1"/>
</dbReference>
<dbReference type="InterPro" id="IPR000276">
    <property type="entry name" value="GPCR_Rhodpsn"/>
</dbReference>
<feature type="transmembrane region" description="Helical" evidence="10">
    <location>
        <begin position="312"/>
        <end position="334"/>
    </location>
</feature>
<evidence type="ECO:0000256" key="6">
    <source>
        <dbReference type="ARBA" id="ARBA00023136"/>
    </source>
</evidence>
<evidence type="ECO:0000256" key="9">
    <source>
        <dbReference type="ARBA" id="ARBA00023224"/>
    </source>
</evidence>
<evidence type="ECO:0000313" key="13">
    <source>
        <dbReference type="Proteomes" id="UP001164746"/>
    </source>
</evidence>
<dbReference type="InterPro" id="IPR001817">
    <property type="entry name" value="Vasoprsn_rcpt"/>
</dbReference>
<dbReference type="PRINTS" id="PR00896">
    <property type="entry name" value="VASOPRESSINR"/>
</dbReference>
<feature type="transmembrane region" description="Helical" evidence="10">
    <location>
        <begin position="161"/>
        <end position="182"/>
    </location>
</feature>
<proteinExistence type="inferred from homology"/>
<feature type="transmembrane region" description="Helical" evidence="10">
    <location>
        <begin position="346"/>
        <end position="368"/>
    </location>
</feature>
<keyword evidence="2" id="KW-1003">Cell membrane</keyword>
<dbReference type="PANTHER" id="PTHR24241:SF161">
    <property type="entry name" value="G-PROTEIN COUPLED RECEPTORS FAMILY 1 PROFILE DOMAIN-CONTAINING PROTEIN"/>
    <property type="match status" value="1"/>
</dbReference>
<keyword evidence="7 10" id="KW-0675">Receptor</keyword>
<dbReference type="Gene3D" id="1.20.1070.10">
    <property type="entry name" value="Rhodopsin 7-helix transmembrane proteins"/>
    <property type="match status" value="1"/>
</dbReference>
<evidence type="ECO:0000256" key="8">
    <source>
        <dbReference type="ARBA" id="ARBA00023180"/>
    </source>
</evidence>
<keyword evidence="6 10" id="KW-0472">Membrane</keyword>
<evidence type="ECO:0000256" key="5">
    <source>
        <dbReference type="ARBA" id="ARBA00023040"/>
    </source>
</evidence>
<dbReference type="InterPro" id="IPR017452">
    <property type="entry name" value="GPCR_Rhodpsn_7TM"/>
</dbReference>